<dbReference type="EMBL" id="GGFL01009934">
    <property type="protein sequence ID" value="MBW74112.1"/>
    <property type="molecule type" value="Transcribed_RNA"/>
</dbReference>
<reference evidence="1" key="1">
    <citation type="submission" date="2018-01" db="EMBL/GenBank/DDBJ databases">
        <title>An insight into the sialome of Amazonian anophelines.</title>
        <authorList>
            <person name="Ribeiro J.M."/>
            <person name="Scarpassa V."/>
            <person name="Calvo E."/>
        </authorList>
    </citation>
    <scope>NUCLEOTIDE SEQUENCE</scope>
</reference>
<accession>A0A2M4D953</accession>
<protein>
    <submittedName>
        <fullName evidence="1">Putative secreted protein</fullName>
    </submittedName>
</protein>
<dbReference type="AlphaFoldDB" id="A0A2M4D953"/>
<sequence>MLRKLAFRIGVVSLSGAHCSSTVTTGVSVTRGPLRLLRLLLLLLDGCCCSTVTTTMHTVTGGNVTVTTTTTIAIAATIRCTEQRRPTTGCGYCDVTDSNRTIHRRPIRFGRSC</sequence>
<proteinExistence type="predicted"/>
<evidence type="ECO:0000313" key="1">
    <source>
        <dbReference type="EMBL" id="MBW74112.1"/>
    </source>
</evidence>
<name>A0A2M4D953_ANODA</name>
<organism evidence="1">
    <name type="scientific">Anopheles darlingi</name>
    <name type="common">Mosquito</name>
    <dbReference type="NCBI Taxonomy" id="43151"/>
    <lineage>
        <taxon>Eukaryota</taxon>
        <taxon>Metazoa</taxon>
        <taxon>Ecdysozoa</taxon>
        <taxon>Arthropoda</taxon>
        <taxon>Hexapoda</taxon>
        <taxon>Insecta</taxon>
        <taxon>Pterygota</taxon>
        <taxon>Neoptera</taxon>
        <taxon>Endopterygota</taxon>
        <taxon>Diptera</taxon>
        <taxon>Nematocera</taxon>
        <taxon>Culicoidea</taxon>
        <taxon>Culicidae</taxon>
        <taxon>Anophelinae</taxon>
        <taxon>Anopheles</taxon>
    </lineage>
</organism>